<feature type="region of interest" description="Disordered" evidence="1">
    <location>
        <begin position="38"/>
        <end position="57"/>
    </location>
</feature>
<keyword evidence="3" id="KW-1185">Reference proteome</keyword>
<dbReference type="Proteomes" id="UP001626550">
    <property type="component" value="Unassembled WGS sequence"/>
</dbReference>
<feature type="region of interest" description="Disordered" evidence="1">
    <location>
        <begin position="62"/>
        <end position="104"/>
    </location>
</feature>
<proteinExistence type="predicted"/>
<dbReference type="EMBL" id="JBJKFK010008268">
    <property type="protein sequence ID" value="KAL3307121.1"/>
    <property type="molecule type" value="Genomic_DNA"/>
</dbReference>
<feature type="non-terminal residue" evidence="2">
    <location>
        <position position="1"/>
    </location>
</feature>
<protein>
    <submittedName>
        <fullName evidence="2">Uncharacterized protein</fullName>
    </submittedName>
</protein>
<name>A0ABD2PL47_9PLAT</name>
<evidence type="ECO:0000313" key="2">
    <source>
        <dbReference type="EMBL" id="KAL3307121.1"/>
    </source>
</evidence>
<reference evidence="2 3" key="1">
    <citation type="submission" date="2024-11" db="EMBL/GenBank/DDBJ databases">
        <title>Adaptive evolution of stress response genes in parasites aligns with host niche diversity.</title>
        <authorList>
            <person name="Hahn C."/>
            <person name="Resl P."/>
        </authorList>
    </citation>
    <scope>NUCLEOTIDE SEQUENCE [LARGE SCALE GENOMIC DNA]</scope>
    <source>
        <strain evidence="2">EGGRZ-B1_66</strain>
        <tissue evidence="2">Body</tissue>
    </source>
</reference>
<sequence length="132" mass="14060">ATLAVAAATTGRRPSELLTLVEKQQKLAEARKLLASAERKEDACVGTSDSLRDFPLSPTAQQVQLADPTRGSGNFPLVIDTRTPRSVKQAPDTAPLLGLKDSSDPFRGLGNQSLEYAVISNPKKGSFHTTSN</sequence>
<gene>
    <name evidence="2" type="ORF">Ciccas_014373</name>
</gene>
<evidence type="ECO:0000256" key="1">
    <source>
        <dbReference type="SAM" id="MobiDB-lite"/>
    </source>
</evidence>
<evidence type="ECO:0000313" key="3">
    <source>
        <dbReference type="Proteomes" id="UP001626550"/>
    </source>
</evidence>
<accession>A0ABD2PL47</accession>
<comment type="caution">
    <text evidence="2">The sequence shown here is derived from an EMBL/GenBank/DDBJ whole genome shotgun (WGS) entry which is preliminary data.</text>
</comment>
<dbReference type="AlphaFoldDB" id="A0ABD2PL47"/>
<organism evidence="2 3">
    <name type="scientific">Cichlidogyrus casuarinus</name>
    <dbReference type="NCBI Taxonomy" id="1844966"/>
    <lineage>
        <taxon>Eukaryota</taxon>
        <taxon>Metazoa</taxon>
        <taxon>Spiralia</taxon>
        <taxon>Lophotrochozoa</taxon>
        <taxon>Platyhelminthes</taxon>
        <taxon>Monogenea</taxon>
        <taxon>Monopisthocotylea</taxon>
        <taxon>Dactylogyridea</taxon>
        <taxon>Ancyrocephalidae</taxon>
        <taxon>Cichlidogyrus</taxon>
    </lineage>
</organism>